<keyword evidence="3" id="KW-0804">Transcription</keyword>
<dbReference type="InterPro" id="IPR009057">
    <property type="entry name" value="Homeodomain-like_sf"/>
</dbReference>
<dbReference type="PANTHER" id="PTHR30055">
    <property type="entry name" value="HTH-TYPE TRANSCRIPTIONAL REGULATOR RUTR"/>
    <property type="match status" value="1"/>
</dbReference>
<sequence>MDAALRVFARHGYEGASVRDIAAEAQVASGLLYHYFPSKQAVLEALFERSAGLVMEAFARAAAVPEPRARLGALVGVSARLVREHEQFWRVSYGVRFQHAVVAGLAEGIAAQSALYLRLFTALLAEIGRPEPELEARLLFAALDGVFQHYVLEPASYPLDAVIERLVHQHGGVPAKEP</sequence>
<reference evidence="6 7" key="1">
    <citation type="submission" date="2014-02" db="EMBL/GenBank/DDBJ databases">
        <title>The small core and large imbalanced accessory genome model reveals a collaborative survival strategy of Sorangium cellulosum strains in nature.</title>
        <authorList>
            <person name="Han K."/>
            <person name="Peng R."/>
            <person name="Blom J."/>
            <person name="Li Y.-Z."/>
        </authorList>
    </citation>
    <scope>NUCLEOTIDE SEQUENCE [LARGE SCALE GENOMIC DNA]</scope>
    <source>
        <strain evidence="6 7">So0157-18</strain>
    </source>
</reference>
<feature type="DNA-binding region" description="H-T-H motif" evidence="4">
    <location>
        <begin position="17"/>
        <end position="36"/>
    </location>
</feature>
<dbReference type="InterPro" id="IPR001647">
    <property type="entry name" value="HTH_TetR"/>
</dbReference>
<dbReference type="GO" id="GO:0000976">
    <property type="term" value="F:transcription cis-regulatory region binding"/>
    <property type="evidence" value="ECO:0007669"/>
    <property type="project" value="TreeGrafter"/>
</dbReference>
<dbReference type="SUPFAM" id="SSF48498">
    <property type="entry name" value="Tetracyclin repressor-like, C-terminal domain"/>
    <property type="match status" value="1"/>
</dbReference>
<dbReference type="InterPro" id="IPR023772">
    <property type="entry name" value="DNA-bd_HTH_TetR-type_CS"/>
</dbReference>
<dbReference type="Pfam" id="PF17940">
    <property type="entry name" value="TetR_C_31"/>
    <property type="match status" value="1"/>
</dbReference>
<dbReference type="InterPro" id="IPR050109">
    <property type="entry name" value="HTH-type_TetR-like_transc_reg"/>
</dbReference>
<comment type="caution">
    <text evidence="6">The sequence shown here is derived from an EMBL/GenBank/DDBJ whole genome shotgun (WGS) entry which is preliminary data.</text>
</comment>
<keyword evidence="2 4" id="KW-0238">DNA-binding</keyword>
<dbReference type="PROSITE" id="PS01081">
    <property type="entry name" value="HTH_TETR_1"/>
    <property type="match status" value="1"/>
</dbReference>
<proteinExistence type="predicted"/>
<dbReference type="PANTHER" id="PTHR30055:SF234">
    <property type="entry name" value="HTH-TYPE TRANSCRIPTIONAL REGULATOR BETI"/>
    <property type="match status" value="1"/>
</dbReference>
<name>A0A150P7B0_SORCE</name>
<dbReference type="InterPro" id="IPR041583">
    <property type="entry name" value="TetR_C_31"/>
</dbReference>
<dbReference type="InterPro" id="IPR036271">
    <property type="entry name" value="Tet_transcr_reg_TetR-rel_C_sf"/>
</dbReference>
<evidence type="ECO:0000256" key="1">
    <source>
        <dbReference type="ARBA" id="ARBA00023015"/>
    </source>
</evidence>
<evidence type="ECO:0000259" key="5">
    <source>
        <dbReference type="PROSITE" id="PS50977"/>
    </source>
</evidence>
<evidence type="ECO:0000256" key="4">
    <source>
        <dbReference type="PROSITE-ProRule" id="PRU00335"/>
    </source>
</evidence>
<keyword evidence="1" id="KW-0805">Transcription regulation</keyword>
<accession>A0A150P7B0</accession>
<evidence type="ECO:0000313" key="6">
    <source>
        <dbReference type="EMBL" id="KYF51589.1"/>
    </source>
</evidence>
<organism evidence="6 7">
    <name type="scientific">Sorangium cellulosum</name>
    <name type="common">Polyangium cellulosum</name>
    <dbReference type="NCBI Taxonomy" id="56"/>
    <lineage>
        <taxon>Bacteria</taxon>
        <taxon>Pseudomonadati</taxon>
        <taxon>Myxococcota</taxon>
        <taxon>Polyangia</taxon>
        <taxon>Polyangiales</taxon>
        <taxon>Polyangiaceae</taxon>
        <taxon>Sorangium</taxon>
    </lineage>
</organism>
<evidence type="ECO:0000256" key="2">
    <source>
        <dbReference type="ARBA" id="ARBA00023125"/>
    </source>
</evidence>
<dbReference type="Gene3D" id="1.10.357.10">
    <property type="entry name" value="Tetracycline Repressor, domain 2"/>
    <property type="match status" value="1"/>
</dbReference>
<dbReference type="GO" id="GO:0003700">
    <property type="term" value="F:DNA-binding transcription factor activity"/>
    <property type="evidence" value="ECO:0007669"/>
    <property type="project" value="TreeGrafter"/>
</dbReference>
<dbReference type="Pfam" id="PF00440">
    <property type="entry name" value="TetR_N"/>
    <property type="match status" value="1"/>
</dbReference>
<feature type="domain" description="HTH tetR-type" evidence="5">
    <location>
        <begin position="1"/>
        <end position="54"/>
    </location>
</feature>
<protein>
    <recommendedName>
        <fullName evidence="5">HTH tetR-type domain-containing protein</fullName>
    </recommendedName>
</protein>
<evidence type="ECO:0000313" key="7">
    <source>
        <dbReference type="Proteomes" id="UP000075604"/>
    </source>
</evidence>
<dbReference type="SUPFAM" id="SSF46689">
    <property type="entry name" value="Homeodomain-like"/>
    <property type="match status" value="1"/>
</dbReference>
<evidence type="ECO:0000256" key="3">
    <source>
        <dbReference type="ARBA" id="ARBA00023163"/>
    </source>
</evidence>
<gene>
    <name evidence="6" type="ORF">BE04_24400</name>
</gene>
<dbReference type="Proteomes" id="UP000075604">
    <property type="component" value="Unassembled WGS sequence"/>
</dbReference>
<dbReference type="AlphaFoldDB" id="A0A150P7B0"/>
<dbReference type="EMBL" id="JELX01003679">
    <property type="protein sequence ID" value="KYF51589.1"/>
    <property type="molecule type" value="Genomic_DNA"/>
</dbReference>
<dbReference type="PROSITE" id="PS50977">
    <property type="entry name" value="HTH_TETR_2"/>
    <property type="match status" value="1"/>
</dbReference>